<dbReference type="Proteomes" id="UP001211907">
    <property type="component" value="Unassembled WGS sequence"/>
</dbReference>
<dbReference type="PANTHER" id="PTHR34649">
    <property type="entry name" value="CILIA- AND FLAGELLA-ASSOCIATED PROTEIN 99"/>
    <property type="match status" value="1"/>
</dbReference>
<evidence type="ECO:0000256" key="1">
    <source>
        <dbReference type="SAM" id="MobiDB-lite"/>
    </source>
</evidence>
<comment type="caution">
    <text evidence="2">The sequence shown here is derived from an EMBL/GenBank/DDBJ whole genome shotgun (WGS) entry which is preliminary data.</text>
</comment>
<organism evidence="2 3">
    <name type="scientific">Physocladia obscura</name>
    <dbReference type="NCBI Taxonomy" id="109957"/>
    <lineage>
        <taxon>Eukaryota</taxon>
        <taxon>Fungi</taxon>
        <taxon>Fungi incertae sedis</taxon>
        <taxon>Chytridiomycota</taxon>
        <taxon>Chytridiomycota incertae sedis</taxon>
        <taxon>Chytridiomycetes</taxon>
        <taxon>Chytridiales</taxon>
        <taxon>Chytriomycetaceae</taxon>
        <taxon>Physocladia</taxon>
    </lineage>
</organism>
<dbReference type="PANTHER" id="PTHR34649:SF1">
    <property type="entry name" value="CILIA- AND FLAGELLA-ASSOCIATED PROTEIN 99"/>
    <property type="match status" value="1"/>
</dbReference>
<proteinExistence type="predicted"/>
<sequence length="274" mass="31115">MYKSLISHCQSLLSKHHALARGTHKQKPRKSHELGRSLTPTVDSSNDVINDFTEPIVIVDEAAMLQNYWSEYNITAENEKIFLEETLLGCMTLKLFYKHTGGRYLKTEYNVFAVLAFLSLYRLESDLDFATYSKFFKCCNPSKMARFLAFLFDSAHLLDNGILAKAWSSILDLNYIKTTILGPMLKHAKEVKTLIEELIERSEKGMVLKKSGKPKTVAAPFTLTVQNPRKIPEPAFTHSSVTKAQPIPASFYKGTGDFEAIEKAKLENRRRSLK</sequence>
<feature type="compositionally biased region" description="Basic residues" evidence="1">
    <location>
        <begin position="19"/>
        <end position="30"/>
    </location>
</feature>
<feature type="region of interest" description="Disordered" evidence="1">
    <location>
        <begin position="19"/>
        <end position="39"/>
    </location>
</feature>
<accession>A0AAD5T658</accession>
<reference evidence="2" key="1">
    <citation type="submission" date="2020-05" db="EMBL/GenBank/DDBJ databases">
        <title>Phylogenomic resolution of chytrid fungi.</title>
        <authorList>
            <person name="Stajich J.E."/>
            <person name="Amses K."/>
            <person name="Simmons R."/>
            <person name="Seto K."/>
            <person name="Myers J."/>
            <person name="Bonds A."/>
            <person name="Quandt C.A."/>
            <person name="Barry K."/>
            <person name="Liu P."/>
            <person name="Grigoriev I."/>
            <person name="Longcore J.E."/>
            <person name="James T.Y."/>
        </authorList>
    </citation>
    <scope>NUCLEOTIDE SEQUENCE</scope>
    <source>
        <strain evidence="2">JEL0513</strain>
    </source>
</reference>
<keyword evidence="3" id="KW-1185">Reference proteome</keyword>
<dbReference type="EMBL" id="JADGJH010000237">
    <property type="protein sequence ID" value="KAJ3132818.1"/>
    <property type="molecule type" value="Genomic_DNA"/>
</dbReference>
<dbReference type="InterPro" id="IPR039341">
    <property type="entry name" value="CFAP99"/>
</dbReference>
<evidence type="ECO:0000313" key="3">
    <source>
        <dbReference type="Proteomes" id="UP001211907"/>
    </source>
</evidence>
<protein>
    <submittedName>
        <fullName evidence="2">Uncharacterized protein</fullName>
    </submittedName>
</protein>
<evidence type="ECO:0000313" key="2">
    <source>
        <dbReference type="EMBL" id="KAJ3132818.1"/>
    </source>
</evidence>
<dbReference type="AlphaFoldDB" id="A0AAD5T658"/>
<gene>
    <name evidence="2" type="ORF">HK100_004956</name>
</gene>
<name>A0AAD5T658_9FUNG</name>